<feature type="region of interest" description="Disordered" evidence="1">
    <location>
        <begin position="241"/>
        <end position="283"/>
    </location>
</feature>
<keyword evidence="3" id="KW-1185">Reference proteome</keyword>
<feature type="compositionally biased region" description="Basic and acidic residues" evidence="1">
    <location>
        <begin position="263"/>
        <end position="273"/>
    </location>
</feature>
<reference evidence="2 3" key="1">
    <citation type="journal article" date="2012" name="Genome Biol.">
        <title>Genome and low-iron response of an oceanic diatom adapted to chronic iron limitation.</title>
        <authorList>
            <person name="Lommer M."/>
            <person name="Specht M."/>
            <person name="Roy A.S."/>
            <person name="Kraemer L."/>
            <person name="Andreson R."/>
            <person name="Gutowska M.A."/>
            <person name="Wolf J."/>
            <person name="Bergner S.V."/>
            <person name="Schilhabel M.B."/>
            <person name="Klostermeier U.C."/>
            <person name="Beiko R.G."/>
            <person name="Rosenstiel P."/>
            <person name="Hippler M."/>
            <person name="Laroche J."/>
        </authorList>
    </citation>
    <scope>NUCLEOTIDE SEQUENCE [LARGE SCALE GENOMIC DNA]</scope>
    <source>
        <strain evidence="2 3">CCMP1005</strain>
    </source>
</reference>
<dbReference type="Proteomes" id="UP000266841">
    <property type="component" value="Unassembled WGS sequence"/>
</dbReference>
<feature type="compositionally biased region" description="Polar residues" evidence="1">
    <location>
        <begin position="131"/>
        <end position="143"/>
    </location>
</feature>
<evidence type="ECO:0000313" key="2">
    <source>
        <dbReference type="EMBL" id="EJK47426.1"/>
    </source>
</evidence>
<feature type="compositionally biased region" description="Basic and acidic residues" evidence="1">
    <location>
        <begin position="117"/>
        <end position="130"/>
    </location>
</feature>
<comment type="caution">
    <text evidence="2">The sequence shown here is derived from an EMBL/GenBank/DDBJ whole genome shotgun (WGS) entry which is preliminary data.</text>
</comment>
<evidence type="ECO:0000313" key="3">
    <source>
        <dbReference type="Proteomes" id="UP000266841"/>
    </source>
</evidence>
<evidence type="ECO:0000256" key="1">
    <source>
        <dbReference type="SAM" id="MobiDB-lite"/>
    </source>
</evidence>
<dbReference type="EMBL" id="AGNL01046974">
    <property type="protein sequence ID" value="EJK47426.1"/>
    <property type="molecule type" value="Genomic_DNA"/>
</dbReference>
<protein>
    <submittedName>
        <fullName evidence="2">Uncharacterized protein</fullName>
    </submittedName>
</protein>
<dbReference type="AlphaFoldDB" id="K0RED7"/>
<organism evidence="2 3">
    <name type="scientific">Thalassiosira oceanica</name>
    <name type="common">Marine diatom</name>
    <dbReference type="NCBI Taxonomy" id="159749"/>
    <lineage>
        <taxon>Eukaryota</taxon>
        <taxon>Sar</taxon>
        <taxon>Stramenopiles</taxon>
        <taxon>Ochrophyta</taxon>
        <taxon>Bacillariophyta</taxon>
        <taxon>Coscinodiscophyceae</taxon>
        <taxon>Thalassiosirophycidae</taxon>
        <taxon>Thalassiosirales</taxon>
        <taxon>Thalassiosiraceae</taxon>
        <taxon>Thalassiosira</taxon>
    </lineage>
</organism>
<proteinExistence type="predicted"/>
<feature type="region of interest" description="Disordered" evidence="1">
    <location>
        <begin position="113"/>
        <end position="144"/>
    </location>
</feature>
<accession>K0RED7</accession>
<sequence length="283" mass="31789">MAWSLLASNDRPTNPTAFDCAATVSDGGIAEWRCVVTGRKTAHARKPIVLSSAITPHDGHVEHLDDTATLTHTKLYLHAQPVNLARTRVRWLINMMFLGDPRGILTRLRCKKKRSGKREDAKQQVNDRDGSLQSTEQVNSRGSIHSRELERELLPCYPVVCSWQGRYIQFHTTATSSSSQQGNKFAPTRRDICSKIEYTGLDPQGTPQSSDWENEWANNSYAIRLRGASLSSYYRAIKEKPQQNESPWEWLVGLGQNAPPEHTQSKDKGKAGEEVPVPVIQTR</sequence>
<name>K0RED7_THAOC</name>
<gene>
    <name evidence="2" type="ORF">THAOC_33851</name>
</gene>